<dbReference type="EMBL" id="CP077076">
    <property type="protein sequence ID" value="QXH51861.1"/>
    <property type="molecule type" value="Genomic_DNA"/>
</dbReference>
<evidence type="ECO:0000313" key="2">
    <source>
        <dbReference type="EMBL" id="QXH51861.1"/>
    </source>
</evidence>
<name>A0ABX8N667_9PSED</name>
<sequence>MFKHLYAFRFDRPLSVGRNKACLIECADMTNQRTEAIVKFSGCESGRTGLIREALTAFFARDLEIPIPRPLLIEIVDGFSAGPTHRVYDELIAKSSRFAFGSTALPPGFTIYAPATPLRGPIVQRAANLFVFDTLIANCDRTPKNPNCLIKGENAIAIDHDLAFMLDALFWKEPWRLGGGDELAAPDKHIFWGLAKAHKFEFDELKEKLLEISDERLEEYIDALPEDWKSGNDSAPRIIEYIKSLRDNADATFSEIQRVLQ</sequence>
<organism evidence="2 3">
    <name type="scientific">Pseudomonas fakonensis</name>
    <dbReference type="NCBI Taxonomy" id="2842355"/>
    <lineage>
        <taxon>Bacteria</taxon>
        <taxon>Pseudomonadati</taxon>
        <taxon>Pseudomonadota</taxon>
        <taxon>Gammaproteobacteria</taxon>
        <taxon>Pseudomonadales</taxon>
        <taxon>Pseudomonadaceae</taxon>
        <taxon>Pseudomonas</taxon>
    </lineage>
</organism>
<keyword evidence="3" id="KW-1185">Reference proteome</keyword>
<accession>A0ABX8N667</accession>
<dbReference type="Pfam" id="PF20613">
    <property type="entry name" value="HipA_2"/>
    <property type="match status" value="1"/>
</dbReference>
<dbReference type="RefSeq" id="WP_217841361.1">
    <property type="nucleotide sequence ID" value="NZ_CP077076.1"/>
</dbReference>
<dbReference type="InterPro" id="IPR046748">
    <property type="entry name" value="HipA_2"/>
</dbReference>
<feature type="domain" description="HipA-like kinase" evidence="1">
    <location>
        <begin position="42"/>
        <end position="234"/>
    </location>
</feature>
<dbReference type="Proteomes" id="UP001046350">
    <property type="component" value="Chromosome"/>
</dbReference>
<proteinExistence type="predicted"/>
<protein>
    <recommendedName>
        <fullName evidence="1">HipA-like kinase domain-containing protein</fullName>
    </recommendedName>
</protein>
<reference evidence="2" key="1">
    <citation type="journal article" date="2021" name="Microorganisms">
        <title>The Ever-Expanding Pseudomonas Genus: Description of 43 New Species and Partition of the Pseudomonas putida Group.</title>
        <authorList>
            <person name="Girard L."/>
            <person name="Lood C."/>
            <person name="Hofte M."/>
            <person name="Vandamme P."/>
            <person name="Rokni-Zadeh H."/>
            <person name="van Noort V."/>
            <person name="Lavigne R."/>
            <person name="De Mot R."/>
        </authorList>
    </citation>
    <scope>NUCLEOTIDE SEQUENCE</scope>
    <source>
        <strain evidence="2">COW40</strain>
    </source>
</reference>
<evidence type="ECO:0000313" key="3">
    <source>
        <dbReference type="Proteomes" id="UP001046350"/>
    </source>
</evidence>
<gene>
    <name evidence="2" type="ORF">KSS94_01550</name>
</gene>
<evidence type="ECO:0000259" key="1">
    <source>
        <dbReference type="Pfam" id="PF20613"/>
    </source>
</evidence>